<reference evidence="1 2" key="1">
    <citation type="submission" date="2016-02" db="EMBL/GenBank/DDBJ databases">
        <authorList>
            <consortium name="Pathogen Informatics"/>
        </authorList>
    </citation>
    <scope>NUCLEOTIDE SEQUENCE [LARGE SCALE GENOMIC DNA]</scope>
    <source>
        <strain evidence="1 2">RC20</strain>
    </source>
</reference>
<dbReference type="SUPFAM" id="SSF50475">
    <property type="entry name" value="FMN-binding split barrel"/>
    <property type="match status" value="1"/>
</dbReference>
<dbReference type="InterPro" id="IPR012349">
    <property type="entry name" value="Split_barrel_FMN-bd"/>
</dbReference>
<proteinExistence type="predicted"/>
<evidence type="ECO:0000313" key="2">
    <source>
        <dbReference type="Proteomes" id="UP000069632"/>
    </source>
</evidence>
<dbReference type="Gene3D" id="2.30.110.10">
    <property type="entry name" value="Electron Transport, Fmn-binding Protein, Chain A"/>
    <property type="match status" value="1"/>
</dbReference>
<protein>
    <submittedName>
        <fullName evidence="1">Protein YhbP</fullName>
    </submittedName>
</protein>
<gene>
    <name evidence="1" type="ORF">ERS672216_01066</name>
</gene>
<dbReference type="AlphaFoldDB" id="A0A128EGV0"/>
<accession>A0A128EGV0</accession>
<dbReference type="RefSeq" id="WP_242647994.1">
    <property type="nucleotide sequence ID" value="NZ_CP053844.1"/>
</dbReference>
<dbReference type="Proteomes" id="UP000069632">
    <property type="component" value="Unassembled WGS sequence"/>
</dbReference>
<evidence type="ECO:0000313" key="1">
    <source>
        <dbReference type="EMBL" id="CZE47791.1"/>
    </source>
</evidence>
<organism evidence="1 2">
    <name type="scientific">Campylobacter geochelonis</name>
    <dbReference type="NCBI Taxonomy" id="1780362"/>
    <lineage>
        <taxon>Bacteria</taxon>
        <taxon>Pseudomonadati</taxon>
        <taxon>Campylobacterota</taxon>
        <taxon>Epsilonproteobacteria</taxon>
        <taxon>Campylobacterales</taxon>
        <taxon>Campylobacteraceae</taxon>
        <taxon>Campylobacter</taxon>
    </lineage>
</organism>
<name>A0A128EGV0_9BACT</name>
<sequence>MRKEFDDFISKMQLLSLCVLSDGAPYSSSAFYAYDKENSKLIIAASKETKHIKAIEICDKVSGTIALDTTIIGKIQGVQFLGQMGLSDKFEQRIYFKRFPFALAMNPTLWTIKVSWAKLTDNRLGFGKKYEWKRDEKIV</sequence>
<keyword evidence="2" id="KW-1185">Reference proteome</keyword>
<dbReference type="EMBL" id="FIZP01000004">
    <property type="protein sequence ID" value="CZE47791.1"/>
    <property type="molecule type" value="Genomic_DNA"/>
</dbReference>